<dbReference type="Proteomes" id="UP000006732">
    <property type="component" value="Chromosome"/>
</dbReference>
<dbReference type="GO" id="GO:0003676">
    <property type="term" value="F:nucleic acid binding"/>
    <property type="evidence" value="ECO:0007669"/>
    <property type="project" value="InterPro"/>
</dbReference>
<evidence type="ECO:0000256" key="3">
    <source>
        <dbReference type="SAM" id="SignalP"/>
    </source>
</evidence>
<feature type="domain" description="ENPP1-3/EXOG-like endonuclease/phosphodiesterase" evidence="4">
    <location>
        <begin position="52"/>
        <end position="240"/>
    </location>
</feature>
<evidence type="ECO:0000256" key="1">
    <source>
        <dbReference type="PIRSR" id="PIRSR640255-1"/>
    </source>
</evidence>
<keyword evidence="6" id="KW-0255">Endonuclease</keyword>
<dbReference type="EMBL" id="CP000482">
    <property type="protein sequence ID" value="ABK99482.1"/>
    <property type="molecule type" value="Genomic_DNA"/>
</dbReference>
<dbReference type="STRING" id="338966.Ppro_1871"/>
<dbReference type="eggNOG" id="COG1864">
    <property type="taxonomic scope" value="Bacteria"/>
</dbReference>
<dbReference type="InterPro" id="IPR044925">
    <property type="entry name" value="His-Me_finger_sf"/>
</dbReference>
<dbReference type="HOGENOM" id="CLU_055174_1_0_7"/>
<reference evidence="6 7" key="1">
    <citation type="submission" date="2006-10" db="EMBL/GenBank/DDBJ databases">
        <title>Complete sequence of chromosome of Pelobacter propionicus DSM 2379.</title>
        <authorList>
            <consortium name="US DOE Joint Genome Institute"/>
            <person name="Copeland A."/>
            <person name="Lucas S."/>
            <person name="Lapidus A."/>
            <person name="Barry K."/>
            <person name="Detter J.C."/>
            <person name="Glavina del Rio T."/>
            <person name="Hammon N."/>
            <person name="Israni S."/>
            <person name="Dalin E."/>
            <person name="Tice H."/>
            <person name="Pitluck S."/>
            <person name="Saunders E."/>
            <person name="Brettin T."/>
            <person name="Bruce D."/>
            <person name="Han C."/>
            <person name="Tapia R."/>
            <person name="Schmutz J."/>
            <person name="Larimer F."/>
            <person name="Land M."/>
            <person name="Hauser L."/>
            <person name="Kyrpides N."/>
            <person name="Kim E."/>
            <person name="Lovley D."/>
            <person name="Richardson P."/>
        </authorList>
    </citation>
    <scope>NUCLEOTIDE SEQUENCE [LARGE SCALE GENOMIC DNA]</scope>
    <source>
        <strain evidence="7">DSM 2379 / NBRC 103807 / OttBd1</strain>
    </source>
</reference>
<dbReference type="RefSeq" id="WP_011735758.1">
    <property type="nucleotide sequence ID" value="NC_008609.1"/>
</dbReference>
<name>A1AQ62_PELPD</name>
<dbReference type="Pfam" id="PF01223">
    <property type="entry name" value="Endonuclease_NS"/>
    <property type="match status" value="1"/>
</dbReference>
<feature type="binding site" evidence="2">
    <location>
        <position position="146"/>
    </location>
    <ligand>
        <name>Mg(2+)</name>
        <dbReference type="ChEBI" id="CHEBI:18420"/>
        <note>catalytic</note>
    </ligand>
</feature>
<keyword evidence="6" id="KW-0378">Hydrolase</keyword>
<gene>
    <name evidence="6" type="ordered locus">Ppro_1871</name>
</gene>
<dbReference type="InterPro" id="IPR020821">
    <property type="entry name" value="ENPP1-3/EXOG-like_nuc-like"/>
</dbReference>
<sequence>MIRPYLLSITALLLSAGIAFAADTSCPEHFTGGKAPDIINQKMTAKTLEICYSGYALKHSGITRTPLYSAEHLTRERMLHGKGLKRQSKFFPDTNIPASERAELHHYARSGYDRGHVAPSADMFDIQSQQECFSLANMVPQVPENNRGPWEGIESTIRKMAKDRGDIYVVTGPIYQGEIQKIGGAVMVPTKLFKAVYDPHRQESGAYLIDNTADAQPEKISVADLEKITGISLFPAVGDATKSLLMRLPEPKSYKERKRKGDR</sequence>
<dbReference type="SMART" id="SM00477">
    <property type="entry name" value="NUC"/>
    <property type="match status" value="1"/>
</dbReference>
<dbReference type="GO" id="GO:0046872">
    <property type="term" value="F:metal ion binding"/>
    <property type="evidence" value="ECO:0007669"/>
    <property type="project" value="UniProtKB-KW"/>
</dbReference>
<keyword evidence="2" id="KW-0479">Metal-binding</keyword>
<keyword evidence="3" id="KW-0732">Signal</keyword>
<feature type="active site" description="Proton acceptor" evidence="1">
    <location>
        <position position="116"/>
    </location>
</feature>
<evidence type="ECO:0000259" key="5">
    <source>
        <dbReference type="SMART" id="SM00892"/>
    </source>
</evidence>
<dbReference type="InterPro" id="IPR044929">
    <property type="entry name" value="DNA/RNA_non-sp_Endonuclease_sf"/>
</dbReference>
<dbReference type="PANTHER" id="PTHR13966">
    <property type="entry name" value="ENDONUCLEASE RELATED"/>
    <property type="match status" value="1"/>
</dbReference>
<feature type="domain" description="DNA/RNA non-specific endonuclease/pyrophosphatase/phosphodiesterase" evidence="5">
    <location>
        <begin position="51"/>
        <end position="240"/>
    </location>
</feature>
<keyword evidence="6" id="KW-0540">Nuclease</keyword>
<dbReference type="SUPFAM" id="SSF54060">
    <property type="entry name" value="His-Me finger endonucleases"/>
    <property type="match status" value="1"/>
</dbReference>
<dbReference type="SMART" id="SM00892">
    <property type="entry name" value="Endonuclease_NS"/>
    <property type="match status" value="1"/>
</dbReference>
<dbReference type="InterPro" id="IPR001604">
    <property type="entry name" value="Endo_G_ENPP1-like_dom"/>
</dbReference>
<feature type="signal peptide" evidence="3">
    <location>
        <begin position="1"/>
        <end position="21"/>
    </location>
</feature>
<protein>
    <submittedName>
        <fullName evidence="6">DNA/RNA non-specific endonuclease</fullName>
    </submittedName>
</protein>
<proteinExistence type="predicted"/>
<dbReference type="CDD" id="cd00091">
    <property type="entry name" value="NUC"/>
    <property type="match status" value="1"/>
</dbReference>
<accession>A1AQ62</accession>
<dbReference type="GO" id="GO:0004519">
    <property type="term" value="F:endonuclease activity"/>
    <property type="evidence" value="ECO:0007669"/>
    <property type="project" value="UniProtKB-KW"/>
</dbReference>
<evidence type="ECO:0000313" key="6">
    <source>
        <dbReference type="EMBL" id="ABK99482.1"/>
    </source>
</evidence>
<dbReference type="GO" id="GO:0016787">
    <property type="term" value="F:hydrolase activity"/>
    <property type="evidence" value="ECO:0007669"/>
    <property type="project" value="InterPro"/>
</dbReference>
<evidence type="ECO:0000259" key="4">
    <source>
        <dbReference type="SMART" id="SM00477"/>
    </source>
</evidence>
<dbReference type="KEGG" id="ppd:Ppro_1871"/>
<evidence type="ECO:0000313" key="7">
    <source>
        <dbReference type="Proteomes" id="UP000006732"/>
    </source>
</evidence>
<keyword evidence="7" id="KW-1185">Reference proteome</keyword>
<dbReference type="InterPro" id="IPR040255">
    <property type="entry name" value="Non-specific_endonuclease"/>
</dbReference>
<dbReference type="OrthoDB" id="9811262at2"/>
<dbReference type="Gene3D" id="3.40.570.10">
    <property type="entry name" value="Extracellular Endonuclease, subunit A"/>
    <property type="match status" value="1"/>
</dbReference>
<feature type="chain" id="PRO_5002632536" evidence="3">
    <location>
        <begin position="22"/>
        <end position="263"/>
    </location>
</feature>
<organism evidence="6 7">
    <name type="scientific">Pelobacter propionicus (strain DSM 2379 / NBRC 103807 / OttBd1)</name>
    <dbReference type="NCBI Taxonomy" id="338966"/>
    <lineage>
        <taxon>Bacteria</taxon>
        <taxon>Pseudomonadati</taxon>
        <taxon>Thermodesulfobacteriota</taxon>
        <taxon>Desulfuromonadia</taxon>
        <taxon>Desulfuromonadales</taxon>
        <taxon>Desulfuromonadaceae</taxon>
        <taxon>Pelobacter</taxon>
    </lineage>
</organism>
<dbReference type="PANTHER" id="PTHR13966:SF5">
    <property type="entry name" value="ENDONUCLEASE G, MITOCHONDRIAL"/>
    <property type="match status" value="1"/>
</dbReference>
<dbReference type="AlphaFoldDB" id="A1AQ62"/>
<evidence type="ECO:0000256" key="2">
    <source>
        <dbReference type="PIRSR" id="PIRSR640255-2"/>
    </source>
</evidence>